<feature type="compositionally biased region" description="Polar residues" evidence="1">
    <location>
        <begin position="242"/>
        <end position="260"/>
    </location>
</feature>
<gene>
    <name evidence="3" type="ORF">SAMN05877838_1152</name>
</gene>
<feature type="compositionally biased region" description="Basic and acidic residues" evidence="1">
    <location>
        <begin position="127"/>
        <end position="148"/>
    </location>
</feature>
<dbReference type="RefSeq" id="WP_097105829.1">
    <property type="nucleotide sequence ID" value="NZ_OCPC01000001.1"/>
</dbReference>
<evidence type="ECO:0000313" key="3">
    <source>
        <dbReference type="EMBL" id="SOE16290.1"/>
    </source>
</evidence>
<dbReference type="OrthoDB" id="7161229at2"/>
<sequence length="355" mass="37093">MRASLATSTVLHALVLGVALSSFTAPRTLEVEDVESFPVSIVPVEEITQIQQGEKTAPISEKAAPTPTSRPEPVPDAENAGDNSVDLKSSEAAKPSPKEVVSEAPPKPAEKPAPKPDPVPETPEPVKVAEPKPEPEPAPKPAAEKPAEPKPAPVEVAALPAEPAPDPVAEAITEAAPAEPQFASLPSAGPVPQTRPEPQKTVSEPEATETPSTKESDFNADQVAALLNKQDAAGGGARRTTETASLGGAQTTRGNTLSQSEMDALRGQIQKYWNIIPGMADGGDVRVTVKMRLDPSGNIIGEPDVTASGGSAGTRSTLSGSARRAVLRAQPYQLPKEKYDSWSDVIVNFDPSQMF</sequence>
<dbReference type="PRINTS" id="PR01217">
    <property type="entry name" value="PRICHEXTENSN"/>
</dbReference>
<keyword evidence="3" id="KW-0132">Cell division</keyword>
<dbReference type="AlphaFoldDB" id="A0A286I879"/>
<organism evidence="3 4">
    <name type="scientific">Hoeflea halophila</name>
    <dbReference type="NCBI Taxonomy" id="714899"/>
    <lineage>
        <taxon>Bacteria</taxon>
        <taxon>Pseudomonadati</taxon>
        <taxon>Pseudomonadota</taxon>
        <taxon>Alphaproteobacteria</taxon>
        <taxon>Hyphomicrobiales</taxon>
        <taxon>Rhizobiaceae</taxon>
        <taxon>Hoeflea</taxon>
    </lineage>
</organism>
<reference evidence="4" key="1">
    <citation type="submission" date="2017-08" db="EMBL/GenBank/DDBJ databases">
        <authorList>
            <person name="Varghese N."/>
            <person name="Submissions S."/>
        </authorList>
    </citation>
    <scope>NUCLEOTIDE SEQUENCE [LARGE SCALE GENOMIC DNA]</scope>
    <source>
        <strain evidence="4">KCTC 23107</strain>
    </source>
</reference>
<accession>A0A286I879</accession>
<protein>
    <submittedName>
        <fullName evidence="3">Cell division and transport-associated protein TolA</fullName>
    </submittedName>
</protein>
<feature type="chain" id="PRO_5013080853" evidence="2">
    <location>
        <begin position="25"/>
        <end position="355"/>
    </location>
</feature>
<proteinExistence type="predicted"/>
<dbReference type="GO" id="GO:0051301">
    <property type="term" value="P:cell division"/>
    <property type="evidence" value="ECO:0007669"/>
    <property type="project" value="UniProtKB-KW"/>
</dbReference>
<evidence type="ECO:0000256" key="2">
    <source>
        <dbReference type="SAM" id="SignalP"/>
    </source>
</evidence>
<dbReference type="Proteomes" id="UP000219465">
    <property type="component" value="Unassembled WGS sequence"/>
</dbReference>
<keyword evidence="2" id="KW-0732">Signal</keyword>
<feature type="signal peptide" evidence="2">
    <location>
        <begin position="1"/>
        <end position="24"/>
    </location>
</feature>
<keyword evidence="3" id="KW-0131">Cell cycle</keyword>
<dbReference type="Gene3D" id="3.30.1150.10">
    <property type="match status" value="1"/>
</dbReference>
<keyword evidence="4" id="KW-1185">Reference proteome</keyword>
<dbReference type="EMBL" id="OCPC01000001">
    <property type="protein sequence ID" value="SOE16290.1"/>
    <property type="molecule type" value="Genomic_DNA"/>
</dbReference>
<feature type="region of interest" description="Disordered" evidence="1">
    <location>
        <begin position="49"/>
        <end position="260"/>
    </location>
</feature>
<evidence type="ECO:0000256" key="1">
    <source>
        <dbReference type="SAM" id="MobiDB-lite"/>
    </source>
</evidence>
<feature type="compositionally biased region" description="Basic and acidic residues" evidence="1">
    <location>
        <begin position="88"/>
        <end position="101"/>
    </location>
</feature>
<evidence type="ECO:0000313" key="4">
    <source>
        <dbReference type="Proteomes" id="UP000219465"/>
    </source>
</evidence>
<feature type="compositionally biased region" description="Low complexity" evidence="1">
    <location>
        <begin position="153"/>
        <end position="180"/>
    </location>
</feature>
<name>A0A286I879_9HYPH</name>